<evidence type="ECO:0000259" key="6">
    <source>
        <dbReference type="Pfam" id="PF02782"/>
    </source>
</evidence>
<dbReference type="GO" id="GO:0016301">
    <property type="term" value="F:kinase activity"/>
    <property type="evidence" value="ECO:0007669"/>
    <property type="project" value="UniProtKB-KW"/>
</dbReference>
<evidence type="ECO:0000256" key="4">
    <source>
        <dbReference type="RuleBase" id="RU003733"/>
    </source>
</evidence>
<dbReference type="PATRIC" id="fig|1675527.3.peg.2472"/>
<dbReference type="PIRSF" id="PIRSF000538">
    <property type="entry name" value="GlpK"/>
    <property type="match status" value="1"/>
</dbReference>
<dbReference type="RefSeq" id="WP_049643128.1">
    <property type="nucleotide sequence ID" value="NZ_LFTY01000002.1"/>
</dbReference>
<dbReference type="InterPro" id="IPR043129">
    <property type="entry name" value="ATPase_NBD"/>
</dbReference>
<dbReference type="SUPFAM" id="SSF53067">
    <property type="entry name" value="Actin-like ATPase domain"/>
    <property type="match status" value="2"/>
</dbReference>
<dbReference type="InterPro" id="IPR050406">
    <property type="entry name" value="FGGY_Carb_Kinase"/>
</dbReference>
<name>A0A0J9E3M5_9RHOB</name>
<sequence>MIKTDLIIAADFGTSGVKIGVVDGDMHLVARAVEPYPLHLPGPSQAEQLPEDWWAGFARGVGRLSAEVPDLATRCQAMVFCAQMAGLVCADANGAALRPALVWLDKRSAPLMQNVLGGWPRVSGYGLGTLARWLPVANGAPSHNGMDPIGKMLWIKQNEPRVYENSAYLLDVKDWLVHRATGAFATTADSANLTWLMDTRPGREGWSTALAKRVGLDLEKLPPIVDGGSVVGALTQAAAAQLGLRASTPVVAGGGDVTATALGSGAVDDGALHICLSTSSWVSGFFKRRVLSVSSSYATITSSLGFRPLLIATQENAGAALHWLAEGFDPRQRDAGEGLEEFYDDYGAPELDDPFFVPWLSGERVPVDDERLRGAFIGLALRHGLKEIKRSVIEGVALNTRWAFEKVAAERDARSDGTIPLVGGAAQNPHLAQALSDALNRPIAVGYARMSGVLGAASMAAPALKWYETPWEAAKVVNGREGPTYLPDPARVAMMRERYERLSTIRTGLVKLYKKGG</sequence>
<feature type="domain" description="Carbohydrate kinase FGGY N-terminal" evidence="5">
    <location>
        <begin position="7"/>
        <end position="263"/>
    </location>
</feature>
<evidence type="ECO:0000313" key="8">
    <source>
        <dbReference type="Proteomes" id="UP000037178"/>
    </source>
</evidence>
<keyword evidence="3 4" id="KW-0418">Kinase</keyword>
<proteinExistence type="inferred from homology"/>
<evidence type="ECO:0000256" key="2">
    <source>
        <dbReference type="ARBA" id="ARBA00022679"/>
    </source>
</evidence>
<keyword evidence="2 4" id="KW-0808">Transferase</keyword>
<dbReference type="OrthoDB" id="9805576at2"/>
<dbReference type="InterPro" id="IPR018485">
    <property type="entry name" value="FGGY_C"/>
</dbReference>
<dbReference type="PANTHER" id="PTHR43095:SF5">
    <property type="entry name" value="XYLULOSE KINASE"/>
    <property type="match status" value="1"/>
</dbReference>
<keyword evidence="8" id="KW-1185">Reference proteome</keyword>
<dbReference type="STRING" id="1675527.AIOL_002358"/>
<dbReference type="GO" id="GO:0016773">
    <property type="term" value="F:phosphotransferase activity, alcohol group as acceptor"/>
    <property type="evidence" value="ECO:0007669"/>
    <property type="project" value="InterPro"/>
</dbReference>
<evidence type="ECO:0000256" key="3">
    <source>
        <dbReference type="ARBA" id="ARBA00022777"/>
    </source>
</evidence>
<evidence type="ECO:0000313" key="7">
    <source>
        <dbReference type="EMBL" id="KMW57395.1"/>
    </source>
</evidence>
<protein>
    <submittedName>
        <fullName evidence="7">Carbohydrate kinase, FGGY</fullName>
    </submittedName>
</protein>
<dbReference type="EMBL" id="LFTY01000002">
    <property type="protein sequence ID" value="KMW57395.1"/>
    <property type="molecule type" value="Genomic_DNA"/>
</dbReference>
<dbReference type="CDD" id="cd07805">
    <property type="entry name" value="ASKHA_NBD_FGGY_CvXK-like"/>
    <property type="match status" value="1"/>
</dbReference>
<organism evidence="7 8">
    <name type="scientific">Candidatus Rhodobacter oscarellae</name>
    <dbReference type="NCBI Taxonomy" id="1675527"/>
    <lineage>
        <taxon>Bacteria</taxon>
        <taxon>Pseudomonadati</taxon>
        <taxon>Pseudomonadota</taxon>
        <taxon>Alphaproteobacteria</taxon>
        <taxon>Rhodobacterales</taxon>
        <taxon>Rhodobacter group</taxon>
        <taxon>Rhodobacter</taxon>
    </lineage>
</organism>
<gene>
    <name evidence="7" type="ORF">AIOL_002358</name>
</gene>
<dbReference type="InterPro" id="IPR018483">
    <property type="entry name" value="Carb_kinase_FGGY_CS"/>
</dbReference>
<dbReference type="PROSITE" id="PS00445">
    <property type="entry name" value="FGGY_KINASES_2"/>
    <property type="match status" value="1"/>
</dbReference>
<evidence type="ECO:0000256" key="1">
    <source>
        <dbReference type="ARBA" id="ARBA00009156"/>
    </source>
</evidence>
<accession>A0A0J9E3M5</accession>
<dbReference type="GO" id="GO:0005975">
    <property type="term" value="P:carbohydrate metabolic process"/>
    <property type="evidence" value="ECO:0007669"/>
    <property type="project" value="InterPro"/>
</dbReference>
<comment type="caution">
    <text evidence="7">The sequence shown here is derived from an EMBL/GenBank/DDBJ whole genome shotgun (WGS) entry which is preliminary data.</text>
</comment>
<feature type="domain" description="Carbohydrate kinase FGGY C-terminal" evidence="6">
    <location>
        <begin position="309"/>
        <end position="463"/>
    </location>
</feature>
<dbReference type="Gene3D" id="3.30.420.40">
    <property type="match status" value="2"/>
</dbReference>
<evidence type="ECO:0000259" key="5">
    <source>
        <dbReference type="Pfam" id="PF00370"/>
    </source>
</evidence>
<dbReference type="Pfam" id="PF00370">
    <property type="entry name" value="FGGY_N"/>
    <property type="match status" value="1"/>
</dbReference>
<dbReference type="AlphaFoldDB" id="A0A0J9E3M5"/>
<dbReference type="InterPro" id="IPR000577">
    <property type="entry name" value="Carb_kinase_FGGY"/>
</dbReference>
<dbReference type="InterPro" id="IPR018484">
    <property type="entry name" value="FGGY_N"/>
</dbReference>
<dbReference type="Proteomes" id="UP000037178">
    <property type="component" value="Unassembled WGS sequence"/>
</dbReference>
<dbReference type="Pfam" id="PF02782">
    <property type="entry name" value="FGGY_C"/>
    <property type="match status" value="1"/>
</dbReference>
<dbReference type="PANTHER" id="PTHR43095">
    <property type="entry name" value="SUGAR KINASE"/>
    <property type="match status" value="1"/>
</dbReference>
<reference evidence="7 8" key="1">
    <citation type="submission" date="2015-06" db="EMBL/GenBank/DDBJ databases">
        <title>Draft genome sequence of an Alphaproteobacteria species associated to the Mediterranean sponge Oscarella lobularis.</title>
        <authorList>
            <person name="Jourda C."/>
            <person name="Santini S."/>
            <person name="Claverie J.-M."/>
        </authorList>
    </citation>
    <scope>NUCLEOTIDE SEQUENCE [LARGE SCALE GENOMIC DNA]</scope>
    <source>
        <strain evidence="7">IGS</strain>
    </source>
</reference>
<comment type="similarity">
    <text evidence="1 4">Belongs to the FGGY kinase family.</text>
</comment>